<keyword evidence="1" id="KW-0812">Transmembrane</keyword>
<keyword evidence="1" id="KW-0472">Membrane</keyword>
<dbReference type="Pfam" id="PF07254">
    <property type="entry name" value="Cpta_toxin"/>
    <property type="match status" value="1"/>
</dbReference>
<organism evidence="2 3">
    <name type="scientific">Neisseria weaveri</name>
    <dbReference type="NCBI Taxonomy" id="28091"/>
    <lineage>
        <taxon>Bacteria</taxon>
        <taxon>Pseudomonadati</taxon>
        <taxon>Pseudomonadota</taxon>
        <taxon>Betaproteobacteria</taxon>
        <taxon>Neisseriales</taxon>
        <taxon>Neisseriaceae</taxon>
        <taxon>Neisseria</taxon>
    </lineage>
</organism>
<proteinExistence type="predicted"/>
<dbReference type="Proteomes" id="UP000272771">
    <property type="component" value="Chromosome"/>
</dbReference>
<feature type="transmembrane region" description="Helical" evidence="1">
    <location>
        <begin position="20"/>
        <end position="52"/>
    </location>
</feature>
<evidence type="ECO:0000313" key="2">
    <source>
        <dbReference type="EMBL" id="VEJ51937.1"/>
    </source>
</evidence>
<keyword evidence="3" id="KW-1185">Reference proteome</keyword>
<dbReference type="RefSeq" id="WP_004283553.1">
    <property type="nucleotide sequence ID" value="NZ_CAUJRG010000005.1"/>
</dbReference>
<name>A0A448VQ91_9NEIS</name>
<evidence type="ECO:0000313" key="3">
    <source>
        <dbReference type="Proteomes" id="UP000272771"/>
    </source>
</evidence>
<gene>
    <name evidence="2" type="ORF">NCTC12742_01846</name>
</gene>
<sequence>MRAFQTALMPSKTALMAVHILHLAAVAAAAVYFYGWMCWLGTAGFTAGWLWAVKRHRLAHDRAVHKITVSRQGQAAVFYAADQMAFEAVLLEDSVVLPYAMFLHWDAGDRKIWHYVLPDMTDRESYRRLLVWARWGQSAV</sequence>
<dbReference type="EMBL" id="LR134533">
    <property type="protein sequence ID" value="VEJ51937.1"/>
    <property type="molecule type" value="Genomic_DNA"/>
</dbReference>
<accession>A0A448VQ91</accession>
<dbReference type="AlphaFoldDB" id="A0A448VQ91"/>
<reference evidence="2 3" key="1">
    <citation type="submission" date="2018-12" db="EMBL/GenBank/DDBJ databases">
        <authorList>
            <consortium name="Pathogen Informatics"/>
        </authorList>
    </citation>
    <scope>NUCLEOTIDE SEQUENCE [LARGE SCALE GENOMIC DNA]</scope>
    <source>
        <strain evidence="2 3">NCTC12742</strain>
    </source>
</reference>
<protein>
    <submittedName>
        <fullName evidence="2">Putative transcriptional regulator FolI</fullName>
    </submittedName>
</protein>
<dbReference type="KEGG" id="nwe:SAMEA3174300_0403"/>
<dbReference type="InterPro" id="IPR009883">
    <property type="entry name" value="YgfX"/>
</dbReference>
<evidence type="ECO:0000256" key="1">
    <source>
        <dbReference type="SAM" id="Phobius"/>
    </source>
</evidence>
<keyword evidence="1" id="KW-1133">Transmembrane helix</keyword>
<dbReference type="OrthoDB" id="8613104at2"/>
<dbReference type="STRING" id="28091.SAMEA3174300_00403"/>